<organism evidence="1 2">
    <name type="scientific">Streptococcus anginosus F0211</name>
    <dbReference type="NCBI Taxonomy" id="706437"/>
    <lineage>
        <taxon>Bacteria</taxon>
        <taxon>Bacillati</taxon>
        <taxon>Bacillota</taxon>
        <taxon>Bacilli</taxon>
        <taxon>Lactobacillales</taxon>
        <taxon>Streptococcaceae</taxon>
        <taxon>Streptococcus</taxon>
        <taxon>Streptococcus anginosus group</taxon>
    </lineage>
</organism>
<evidence type="ECO:0000313" key="1">
    <source>
        <dbReference type="EMBL" id="EFU22372.1"/>
    </source>
</evidence>
<gene>
    <name evidence="1" type="ORF">HMPREF0813_01098</name>
</gene>
<dbReference type="AlphaFoldDB" id="E6J1H3"/>
<accession>E6J1H3</accession>
<dbReference type="Proteomes" id="UP000002973">
    <property type="component" value="Unassembled WGS sequence"/>
</dbReference>
<protein>
    <submittedName>
        <fullName evidence="1">Uncharacterized protein</fullName>
    </submittedName>
</protein>
<proteinExistence type="predicted"/>
<dbReference type="EMBL" id="AECT01000018">
    <property type="protein sequence ID" value="EFU22372.1"/>
    <property type="molecule type" value="Genomic_DNA"/>
</dbReference>
<name>E6J1H3_STRAP</name>
<reference evidence="1 2" key="1">
    <citation type="submission" date="2010-11" db="EMBL/GenBank/DDBJ databases">
        <authorList>
            <person name="Weinstock G."/>
            <person name="Sodergren E."/>
            <person name="Clifton S."/>
            <person name="Fulton L."/>
            <person name="Fulton B."/>
            <person name="Courtney L."/>
            <person name="Fronick C."/>
            <person name="Harrison M."/>
            <person name="Strong C."/>
            <person name="Farmer C."/>
            <person name="Delahaunty K."/>
            <person name="Markovic C."/>
            <person name="Hall O."/>
            <person name="Minx P."/>
            <person name="Tomlinson C."/>
            <person name="Mitreva M."/>
            <person name="Hou S."/>
            <person name="Chen J."/>
            <person name="Wollam A."/>
            <person name="Pepin K.H."/>
            <person name="Johnson M."/>
            <person name="Bhonagiri V."/>
            <person name="Zhang X."/>
            <person name="Suruliraj S."/>
            <person name="Warren W."/>
            <person name="Chinwalla A."/>
            <person name="Mardis E.R."/>
            <person name="Wilson R.K."/>
        </authorList>
    </citation>
    <scope>NUCLEOTIDE SEQUENCE [LARGE SCALE GENOMIC DNA]</scope>
    <source>
        <strain evidence="1 2">F0211</strain>
    </source>
</reference>
<evidence type="ECO:0000313" key="2">
    <source>
        <dbReference type="Proteomes" id="UP000002973"/>
    </source>
</evidence>
<comment type="caution">
    <text evidence="1">The sequence shown here is derived from an EMBL/GenBank/DDBJ whole genome shotgun (WGS) entry which is preliminary data.</text>
</comment>
<sequence>MASDKQKIKVVLFCSYRVNLSQTHDFRMTSNFNATAIAQNKAPF</sequence>